<reference evidence="1 2" key="1">
    <citation type="submission" date="2016-03" db="EMBL/GenBank/DDBJ databases">
        <title>Whole genome sequencing of Grifola frondosa 9006-11.</title>
        <authorList>
            <person name="Min B."/>
            <person name="Park H."/>
            <person name="Kim J.-G."/>
            <person name="Cho H."/>
            <person name="Oh Y.-L."/>
            <person name="Kong W.-S."/>
            <person name="Choi I.-G."/>
        </authorList>
    </citation>
    <scope>NUCLEOTIDE SEQUENCE [LARGE SCALE GENOMIC DNA]</scope>
    <source>
        <strain evidence="1 2">9006-11</strain>
    </source>
</reference>
<sequence length="129" mass="13747">MICIYTCSAGYWPRCGASRIRRLSGCCARSSTATARDSGPYVYAGKNDRLEDLWQCHAVFSFHASAPLSDAGILNCPPGITNPPLSSPRHDCPFVVLFSASLMATSTLYTGVSSPSTVLQSTYIGDDAS</sequence>
<evidence type="ECO:0000313" key="2">
    <source>
        <dbReference type="Proteomes" id="UP000092993"/>
    </source>
</evidence>
<evidence type="ECO:0000313" key="1">
    <source>
        <dbReference type="EMBL" id="OBZ78144.1"/>
    </source>
</evidence>
<dbReference type="Proteomes" id="UP000092993">
    <property type="component" value="Unassembled WGS sequence"/>
</dbReference>
<accession>A0A1C7MT86</accession>
<dbReference type="EMBL" id="LUGG01000002">
    <property type="protein sequence ID" value="OBZ78144.1"/>
    <property type="molecule type" value="Genomic_DNA"/>
</dbReference>
<dbReference type="AlphaFoldDB" id="A0A1C7MT86"/>
<protein>
    <submittedName>
        <fullName evidence="1">Uncharacterized protein</fullName>
    </submittedName>
</protein>
<comment type="caution">
    <text evidence="1">The sequence shown here is derived from an EMBL/GenBank/DDBJ whole genome shotgun (WGS) entry which is preliminary data.</text>
</comment>
<keyword evidence="2" id="KW-1185">Reference proteome</keyword>
<proteinExistence type="predicted"/>
<gene>
    <name evidence="1" type="ORF">A0H81_02362</name>
</gene>
<organism evidence="1 2">
    <name type="scientific">Grifola frondosa</name>
    <name type="common">Maitake</name>
    <name type="synonym">Polyporus frondosus</name>
    <dbReference type="NCBI Taxonomy" id="5627"/>
    <lineage>
        <taxon>Eukaryota</taxon>
        <taxon>Fungi</taxon>
        <taxon>Dikarya</taxon>
        <taxon>Basidiomycota</taxon>
        <taxon>Agaricomycotina</taxon>
        <taxon>Agaricomycetes</taxon>
        <taxon>Polyporales</taxon>
        <taxon>Grifolaceae</taxon>
        <taxon>Grifola</taxon>
    </lineage>
</organism>
<name>A0A1C7MT86_GRIFR</name>